<dbReference type="Gene3D" id="3.50.50.60">
    <property type="entry name" value="FAD/NAD(P)-binding domain"/>
    <property type="match status" value="1"/>
</dbReference>
<keyword evidence="4" id="KW-1185">Reference proteome</keyword>
<feature type="domain" description="FAD dependent oxidoreductase" evidence="2">
    <location>
        <begin position="9"/>
        <end position="363"/>
    </location>
</feature>
<organism evidence="3 4">
    <name type="scientific">Prosthecomicrobium pneumaticum</name>
    <dbReference type="NCBI Taxonomy" id="81895"/>
    <lineage>
        <taxon>Bacteria</taxon>
        <taxon>Pseudomonadati</taxon>
        <taxon>Pseudomonadota</taxon>
        <taxon>Alphaproteobacteria</taxon>
        <taxon>Hyphomicrobiales</taxon>
        <taxon>Kaistiaceae</taxon>
        <taxon>Prosthecomicrobium</taxon>
    </lineage>
</organism>
<proteinExistence type="predicted"/>
<dbReference type="InterPro" id="IPR036188">
    <property type="entry name" value="FAD/NAD-bd_sf"/>
</dbReference>
<dbReference type="AlphaFoldDB" id="A0A7W9L293"/>
<dbReference type="RefSeq" id="WP_183856026.1">
    <property type="nucleotide sequence ID" value="NZ_JACHOO010000004.1"/>
</dbReference>
<evidence type="ECO:0000259" key="2">
    <source>
        <dbReference type="Pfam" id="PF01266"/>
    </source>
</evidence>
<reference evidence="3 4" key="1">
    <citation type="submission" date="2020-08" db="EMBL/GenBank/DDBJ databases">
        <title>Genomic Encyclopedia of Type Strains, Phase IV (KMG-IV): sequencing the most valuable type-strain genomes for metagenomic binning, comparative biology and taxonomic classification.</title>
        <authorList>
            <person name="Goeker M."/>
        </authorList>
    </citation>
    <scope>NUCLEOTIDE SEQUENCE [LARGE SCALE GENOMIC DNA]</scope>
    <source>
        <strain evidence="3 4">DSM 16268</strain>
    </source>
</reference>
<dbReference type="Pfam" id="PF01266">
    <property type="entry name" value="DAO"/>
    <property type="match status" value="1"/>
</dbReference>
<evidence type="ECO:0000313" key="3">
    <source>
        <dbReference type="EMBL" id="MBB5753324.1"/>
    </source>
</evidence>
<dbReference type="GO" id="GO:0005737">
    <property type="term" value="C:cytoplasm"/>
    <property type="evidence" value="ECO:0007669"/>
    <property type="project" value="TreeGrafter"/>
</dbReference>
<dbReference type="GO" id="GO:0032981">
    <property type="term" value="P:mitochondrial respiratory chain complex I assembly"/>
    <property type="evidence" value="ECO:0007669"/>
    <property type="project" value="TreeGrafter"/>
</dbReference>
<dbReference type="Gene3D" id="3.30.9.10">
    <property type="entry name" value="D-Amino Acid Oxidase, subunit A, domain 2"/>
    <property type="match status" value="1"/>
</dbReference>
<accession>A0A7W9L293</accession>
<comment type="caution">
    <text evidence="3">The sequence shown here is derived from an EMBL/GenBank/DDBJ whole genome shotgun (WGS) entry which is preliminary data.</text>
</comment>
<evidence type="ECO:0000313" key="4">
    <source>
        <dbReference type="Proteomes" id="UP000523821"/>
    </source>
</evidence>
<keyword evidence="1" id="KW-0560">Oxidoreductase</keyword>
<dbReference type="InterPro" id="IPR006076">
    <property type="entry name" value="FAD-dep_OxRdtase"/>
</dbReference>
<sequence length="394" mass="41355">MTDPSSRYDVVIVGGAVHGASAAYHLAAHPGFSGRVLLVEKDPTFRFAATALSAGSIRQQFSSAVNIAISLEGIAFLRAIGTILEVEGDRPSIGLVEGGYLFLATPAGAAQLAENHRLQTALGADILHFDAPDLPAQFPWLSTEGLAAGAWGRSGEGWFDGYGLMQALRRKARALGVETVSAEVVAVEREGGRATGVRLADGARIAAGRVILAAGSGTAPLMAGLGLPLPVVPKKRMVFTFACRERLAGFPLLIDPTGVYCRPEGEGFIAGVAPDDLDGPPAEDFEVDHTLFEETIWPVLAARIPAFEAIRPGRAWAGHYDMNLFDHNAVVGPLPLAGLLVANGFSGHGLQQAPAVGRGLAELVVAGRYETLDLAELGYDRIAAGRKLLEKNVV</sequence>
<dbReference type="EMBL" id="JACHOO010000004">
    <property type="protein sequence ID" value="MBB5753324.1"/>
    <property type="molecule type" value="Genomic_DNA"/>
</dbReference>
<dbReference type="SUPFAM" id="SSF51905">
    <property type="entry name" value="FAD/NAD(P)-binding domain"/>
    <property type="match status" value="1"/>
</dbReference>
<protein>
    <submittedName>
        <fullName evidence="3">Glycine/D-amino acid oxidase-like deaminating enzyme</fullName>
    </submittedName>
</protein>
<dbReference type="Proteomes" id="UP000523821">
    <property type="component" value="Unassembled WGS sequence"/>
</dbReference>
<dbReference type="PANTHER" id="PTHR13847:SF287">
    <property type="entry name" value="FAD-DEPENDENT OXIDOREDUCTASE DOMAIN-CONTAINING PROTEIN 1"/>
    <property type="match status" value="1"/>
</dbReference>
<name>A0A7W9L293_9HYPH</name>
<dbReference type="GO" id="GO:0016491">
    <property type="term" value="F:oxidoreductase activity"/>
    <property type="evidence" value="ECO:0007669"/>
    <property type="project" value="UniProtKB-KW"/>
</dbReference>
<gene>
    <name evidence="3" type="ORF">GGQ63_002390</name>
</gene>
<dbReference type="PANTHER" id="PTHR13847">
    <property type="entry name" value="SARCOSINE DEHYDROGENASE-RELATED"/>
    <property type="match status" value="1"/>
</dbReference>
<evidence type="ECO:0000256" key="1">
    <source>
        <dbReference type="ARBA" id="ARBA00023002"/>
    </source>
</evidence>